<keyword evidence="2" id="KW-0175">Coiled coil</keyword>
<dbReference type="Pfam" id="PF24915">
    <property type="entry name" value="Spectrin_SESTD1"/>
    <property type="match status" value="1"/>
</dbReference>
<dbReference type="Gene3D" id="1.20.58.60">
    <property type="match status" value="2"/>
</dbReference>
<dbReference type="SUPFAM" id="SSF46966">
    <property type="entry name" value="Spectrin repeat"/>
    <property type="match status" value="2"/>
</dbReference>
<dbReference type="OrthoDB" id="2152335at2759"/>
<keyword evidence="5" id="KW-1185">Reference proteome</keyword>
<accession>A0A9N9X552</accession>
<dbReference type="GO" id="GO:0080025">
    <property type="term" value="F:phosphatidylinositol-3,5-bisphosphate binding"/>
    <property type="evidence" value="ECO:0007669"/>
    <property type="project" value="TreeGrafter"/>
</dbReference>
<dbReference type="GO" id="GO:0043325">
    <property type="term" value="F:phosphatidylinositol-3,4-bisphosphate binding"/>
    <property type="evidence" value="ECO:0007669"/>
    <property type="project" value="TreeGrafter"/>
</dbReference>
<feature type="coiled-coil region" evidence="2">
    <location>
        <begin position="716"/>
        <end position="743"/>
    </location>
</feature>
<dbReference type="PANTHER" id="PTHR46607">
    <property type="entry name" value="SEC14 DOMAIN AND SPECTRIN REPEAT-CONTAINING PROTEIN 1"/>
    <property type="match status" value="1"/>
</dbReference>
<reference evidence="4" key="1">
    <citation type="submission" date="2022-01" db="EMBL/GenBank/DDBJ databases">
        <authorList>
            <person name="King R."/>
        </authorList>
    </citation>
    <scope>NUCLEOTIDE SEQUENCE</scope>
</reference>
<dbReference type="GO" id="GO:0005546">
    <property type="term" value="F:phosphatidylinositol-4,5-bisphosphate binding"/>
    <property type="evidence" value="ECO:0007669"/>
    <property type="project" value="TreeGrafter"/>
</dbReference>
<sequence>MESRLNLSCLQGRTALLPGGRDREGHPILLFTIPAESPPLDAVPVLQYLLSLFSKASRSRGLTVIVDARKGPWKVARSCIRQINAVFSAEELCQLIVLRPDAFLDKQRVENCTSAPKNKKVIFIPRSRLNKFVDLSGLPTELGGNLVYNHDKWAENRQKVEEFYTDCDIALKELNELHELVLRSQSLRPSQVQDAINTISDMAESTKMLVFNATETGRELVENIEYENRTQKLATENFSLTSTPQDTLDTIERIDEIVVAIKKKQQQIENAWTAMEKTFINTKDLSDLEGKIDKVTNWILGHAENLLNSKQKVGYDVASAEELRREHEAIELECWEAYGSYAELIHRIKQLSNNECSASQLKDLISQKDFMDFVCKSFALRLERRRNILITSLRFFRLVSEYFDRTGEVFDALVMGSNIADFELAGQKLKELQESQANLDEVECELRKEGEKLSDMLSMPVKDSLGKELTVDYTEDIVNIRDVLDATTARKNIFSDSIELQKLTLKQVTHIDCYEKDTVQAIQWLDDLLQVMLKDHGHVGCVVYEVQKQKDEHQSFQETAKGTYNYGCQLLNASLVLRQSCKLPLDGHANLYQKLRSSWQRLLSVSQEQMTRLRVSAVFHRSVEEQCNQLRDLREAVATIPLLEFHRKREIINYYVGMREKLIVEVGRMVRLGRLLRSRLREPLYYEEKLLSSIATIDNEELDNFCDSIANNEIAVEAISEKLAEVTGLAAELDQELQSAQQDCLIFTPTSTSTPTTSSTSISDPITVLSLKRAMEHNPVHSEKSKTDDLKSDDEFLTASECTLQHSRSSSYNTASECEHRYSPWWDYGKDDSHKDISKEKMVLAVGLPELPLAKEVLKPSPEVPPGKIVREVTETTHIKVQQSHSLGVSSFVLTSETVRDRKNQEGTQREEVVRVISEDGKEVLVPVAVDVTVDGEDLQSRIKEVGRFEDEAWKSYQTVTKQAIKGFI</sequence>
<dbReference type="GO" id="GO:0032266">
    <property type="term" value="F:phosphatidylinositol-3-phosphate binding"/>
    <property type="evidence" value="ECO:0007669"/>
    <property type="project" value="TreeGrafter"/>
</dbReference>
<evidence type="ECO:0000259" key="3">
    <source>
        <dbReference type="Pfam" id="PF24915"/>
    </source>
</evidence>
<reference evidence="4" key="2">
    <citation type="submission" date="2022-10" db="EMBL/GenBank/DDBJ databases">
        <authorList>
            <consortium name="ENA_rothamsted_submissions"/>
            <consortium name="culmorum"/>
            <person name="King R."/>
        </authorList>
    </citation>
    <scope>NUCLEOTIDE SEQUENCE</scope>
</reference>
<dbReference type="EMBL" id="OU896714">
    <property type="protein sequence ID" value="CAG9824337.1"/>
    <property type="molecule type" value="Genomic_DNA"/>
</dbReference>
<dbReference type="GO" id="GO:0070273">
    <property type="term" value="F:phosphatidylinositol-4-phosphate binding"/>
    <property type="evidence" value="ECO:0007669"/>
    <property type="project" value="TreeGrafter"/>
</dbReference>
<evidence type="ECO:0000313" key="5">
    <source>
        <dbReference type="Proteomes" id="UP001153737"/>
    </source>
</evidence>
<feature type="domain" description="SESTD1-like spectrin repeats region" evidence="3">
    <location>
        <begin position="391"/>
        <end position="492"/>
    </location>
</feature>
<feature type="coiled-coil region" evidence="2">
    <location>
        <begin position="425"/>
        <end position="452"/>
    </location>
</feature>
<evidence type="ECO:0000256" key="1">
    <source>
        <dbReference type="ARBA" id="ARBA00022737"/>
    </source>
</evidence>
<evidence type="ECO:0000313" key="4">
    <source>
        <dbReference type="EMBL" id="CAG9824337.1"/>
    </source>
</evidence>
<dbReference type="Proteomes" id="UP001153737">
    <property type="component" value="Chromosome 8"/>
</dbReference>
<dbReference type="InterPro" id="IPR056804">
    <property type="entry name" value="Spectrin_SESTD1"/>
</dbReference>
<evidence type="ECO:0000256" key="2">
    <source>
        <dbReference type="SAM" id="Coils"/>
    </source>
</evidence>
<name>A0A9N9X552_PHACE</name>
<organism evidence="4 5">
    <name type="scientific">Phaedon cochleariae</name>
    <name type="common">Mustard beetle</name>
    <dbReference type="NCBI Taxonomy" id="80249"/>
    <lineage>
        <taxon>Eukaryota</taxon>
        <taxon>Metazoa</taxon>
        <taxon>Ecdysozoa</taxon>
        <taxon>Arthropoda</taxon>
        <taxon>Hexapoda</taxon>
        <taxon>Insecta</taxon>
        <taxon>Pterygota</taxon>
        <taxon>Neoptera</taxon>
        <taxon>Endopterygota</taxon>
        <taxon>Coleoptera</taxon>
        <taxon>Polyphaga</taxon>
        <taxon>Cucujiformia</taxon>
        <taxon>Chrysomeloidea</taxon>
        <taxon>Chrysomelidae</taxon>
        <taxon>Chrysomelinae</taxon>
        <taxon>Chrysomelini</taxon>
        <taxon>Phaedon</taxon>
    </lineage>
</organism>
<dbReference type="SUPFAM" id="SSF58104">
    <property type="entry name" value="Methyl-accepting chemotaxis protein (MCP) signaling domain"/>
    <property type="match status" value="1"/>
</dbReference>
<gene>
    <name evidence="4" type="ORF">PHAECO_LOCUS11511</name>
</gene>
<proteinExistence type="predicted"/>
<dbReference type="PANTHER" id="PTHR46607:SF1">
    <property type="entry name" value="SEC14 DOMAIN AND SPECTRIN REPEAT-CONTAINING PROTEIN 1"/>
    <property type="match status" value="1"/>
</dbReference>
<protein>
    <recommendedName>
        <fullName evidence="3">SESTD1-like spectrin repeats region domain-containing protein</fullName>
    </recommendedName>
</protein>
<dbReference type="AlphaFoldDB" id="A0A9N9X552"/>
<dbReference type="GO" id="GO:0010314">
    <property type="term" value="F:phosphatidylinositol-5-phosphate binding"/>
    <property type="evidence" value="ECO:0007669"/>
    <property type="project" value="TreeGrafter"/>
</dbReference>
<keyword evidence="1" id="KW-0677">Repeat</keyword>